<dbReference type="AlphaFoldDB" id="A0A7S2SP81"/>
<dbReference type="EMBL" id="HBHK01026100">
    <property type="protein sequence ID" value="CAD9705768.1"/>
    <property type="molecule type" value="Transcribed_RNA"/>
</dbReference>
<dbReference type="InterPro" id="IPR009075">
    <property type="entry name" value="AcylCo_DH/oxidase_C"/>
</dbReference>
<feature type="domain" description="Acyl-CoA oxidase/dehydrogenase middle" evidence="13">
    <location>
        <begin position="159"/>
        <end position="254"/>
    </location>
</feature>
<dbReference type="GO" id="GO:0050660">
    <property type="term" value="F:flavin adenine dinucleotide binding"/>
    <property type="evidence" value="ECO:0007669"/>
    <property type="project" value="InterPro"/>
</dbReference>
<evidence type="ECO:0000259" key="12">
    <source>
        <dbReference type="Pfam" id="PF00441"/>
    </source>
</evidence>
<evidence type="ECO:0000256" key="11">
    <source>
        <dbReference type="RuleBase" id="RU362125"/>
    </source>
</evidence>
<reference evidence="15" key="1">
    <citation type="submission" date="2021-01" db="EMBL/GenBank/DDBJ databases">
        <authorList>
            <person name="Corre E."/>
            <person name="Pelletier E."/>
            <person name="Niang G."/>
            <person name="Scheremetjew M."/>
            <person name="Finn R."/>
            <person name="Kale V."/>
            <person name="Holt S."/>
            <person name="Cochrane G."/>
            <person name="Meng A."/>
            <person name="Brown T."/>
            <person name="Cohen L."/>
        </authorList>
    </citation>
    <scope>NUCLEOTIDE SEQUENCE</scope>
    <source>
        <strain evidence="15">NY070348D</strain>
    </source>
</reference>
<evidence type="ECO:0000256" key="6">
    <source>
        <dbReference type="ARBA" id="ARBA00022827"/>
    </source>
</evidence>
<dbReference type="FunFam" id="1.20.140.10:FF:000001">
    <property type="entry name" value="Acyl-CoA dehydrogenase"/>
    <property type="match status" value="1"/>
</dbReference>
<keyword evidence="4" id="KW-0101">Branched-chain amino acid catabolism</keyword>
<dbReference type="PANTHER" id="PTHR43831:SF1">
    <property type="entry name" value="ISOBUTYRYL-COA DEHYDROGENASE, MITOCHONDRIAL"/>
    <property type="match status" value="1"/>
</dbReference>
<name>A0A7S2SP81_9STRA</name>
<dbReference type="Gene3D" id="2.40.110.10">
    <property type="entry name" value="Butyryl-CoA Dehydrogenase, subunit A, domain 2"/>
    <property type="match status" value="1"/>
</dbReference>
<dbReference type="PANTHER" id="PTHR43831">
    <property type="entry name" value="ISOBUTYRYL-COA DEHYDROGENASE"/>
    <property type="match status" value="1"/>
</dbReference>
<evidence type="ECO:0000256" key="3">
    <source>
        <dbReference type="ARBA" id="ARBA00009347"/>
    </source>
</evidence>
<evidence type="ECO:0000259" key="13">
    <source>
        <dbReference type="Pfam" id="PF02770"/>
    </source>
</evidence>
<dbReference type="InterPro" id="IPR006091">
    <property type="entry name" value="Acyl-CoA_Oxase/DH_mid-dom"/>
</dbReference>
<dbReference type="GO" id="GO:0005739">
    <property type="term" value="C:mitochondrion"/>
    <property type="evidence" value="ECO:0007669"/>
    <property type="project" value="TreeGrafter"/>
</dbReference>
<dbReference type="FunFam" id="2.40.110.10:FF:000001">
    <property type="entry name" value="Acyl-CoA dehydrogenase, mitochondrial"/>
    <property type="match status" value="1"/>
</dbReference>
<dbReference type="InterPro" id="IPR037069">
    <property type="entry name" value="AcylCoA_DH/ox_N_sf"/>
</dbReference>
<evidence type="ECO:0000313" key="15">
    <source>
        <dbReference type="EMBL" id="CAD9705768.1"/>
    </source>
</evidence>
<dbReference type="InterPro" id="IPR006089">
    <property type="entry name" value="Acyl-CoA_DH_CS"/>
</dbReference>
<dbReference type="Pfam" id="PF02771">
    <property type="entry name" value="Acyl-CoA_dh_N"/>
    <property type="match status" value="1"/>
</dbReference>
<dbReference type="InterPro" id="IPR036250">
    <property type="entry name" value="AcylCo_DH-like_C"/>
</dbReference>
<organism evidence="15">
    <name type="scientific">Mucochytrium quahogii</name>
    <dbReference type="NCBI Taxonomy" id="96639"/>
    <lineage>
        <taxon>Eukaryota</taxon>
        <taxon>Sar</taxon>
        <taxon>Stramenopiles</taxon>
        <taxon>Bigyra</taxon>
        <taxon>Labyrinthulomycetes</taxon>
        <taxon>Thraustochytrida</taxon>
        <taxon>Thraustochytriidae</taxon>
        <taxon>Mucochytrium</taxon>
    </lineage>
</organism>
<evidence type="ECO:0000313" key="16">
    <source>
        <dbReference type="EMBL" id="CAD9705770.1"/>
    </source>
</evidence>
<dbReference type="Pfam" id="PF02770">
    <property type="entry name" value="Acyl-CoA_dh_M"/>
    <property type="match status" value="1"/>
</dbReference>
<sequence length="418" mass="44865">MLASRLGARLGAMGRAAVQKGVVNGMSVRCIGTGVLGNSYGLTEDQVMLQDMADKFAEKELLPFAAEWDENKFFPEETLRKAAEMGLGGVFVSEEFGGSGLGRVDGAVIFESLSRGCTSTTAYLTIHNMCAYILDKFGSDELKGRFLGEMCSLDKFSSYCLTEPGSGSDAASLSTRAELSADGKHYVLNGSKAFISGGGRSDVYFVMVRTGDSSPGGITCILVEAGTPGLEFGAQENKLGWNSQPTCAVIFEDCKVPVENVLGEIGSGFKIAMAGLDGGRLSIGTCSIGAASRCLEVAREHVLVREQFGKPLSANQHIQFKLADMATELQAGRLMIRNAAHMMDQNDPDKTAFCAMAKRYATDAGMSVCNDALQLLGGYGYLKDYNVERYLRDARVHQILEGTNEIMRLIISRSVLKS</sequence>
<keyword evidence="6 11" id="KW-0274">FAD</keyword>
<keyword evidence="7 11" id="KW-0560">Oxidoreductase</keyword>
<feature type="domain" description="Acyl-CoA dehydrogenase/oxidase N-terminal" evidence="14">
    <location>
        <begin position="43"/>
        <end position="152"/>
    </location>
</feature>
<protein>
    <recommendedName>
        <fullName evidence="10">Isobutyryl-CoA dehydrogenase, mitochondrial</fullName>
    </recommendedName>
</protein>
<dbReference type="SUPFAM" id="SSF56645">
    <property type="entry name" value="Acyl-CoA dehydrogenase NM domain-like"/>
    <property type="match status" value="1"/>
</dbReference>
<evidence type="ECO:0000259" key="14">
    <source>
        <dbReference type="Pfam" id="PF02771"/>
    </source>
</evidence>
<dbReference type="InterPro" id="IPR013786">
    <property type="entry name" value="AcylCoA_DH/ox_N"/>
</dbReference>
<evidence type="ECO:0000256" key="1">
    <source>
        <dbReference type="ARBA" id="ARBA00001974"/>
    </source>
</evidence>
<comment type="similarity">
    <text evidence="3 11">Belongs to the acyl-CoA dehydrogenase family.</text>
</comment>
<dbReference type="EMBL" id="HBHK01026101">
    <property type="protein sequence ID" value="CAD9705770.1"/>
    <property type="molecule type" value="Transcribed_RNA"/>
</dbReference>
<evidence type="ECO:0000256" key="10">
    <source>
        <dbReference type="ARBA" id="ARBA00071686"/>
    </source>
</evidence>
<dbReference type="PIRSF" id="PIRSF016578">
    <property type="entry name" value="HsaA"/>
    <property type="match status" value="1"/>
</dbReference>
<dbReference type="PROSITE" id="PS00073">
    <property type="entry name" value="ACYL_COA_DH_2"/>
    <property type="match status" value="1"/>
</dbReference>
<comment type="catalytic activity">
    <reaction evidence="8">
        <text>(2S)-2-methylbutanoyl-CoA + oxidized [electron-transfer flavoprotein] + H(+) = (2E)-2-methylbut-2-enoyl-CoA + reduced [electron-transfer flavoprotein]</text>
        <dbReference type="Rhea" id="RHEA:48256"/>
        <dbReference type="Rhea" id="RHEA-COMP:10685"/>
        <dbReference type="Rhea" id="RHEA-COMP:10686"/>
        <dbReference type="ChEBI" id="CHEBI:15378"/>
        <dbReference type="ChEBI" id="CHEBI:57337"/>
        <dbReference type="ChEBI" id="CHEBI:57692"/>
        <dbReference type="ChEBI" id="CHEBI:58307"/>
        <dbReference type="ChEBI" id="CHEBI:88166"/>
    </reaction>
    <physiologicalReaction direction="left-to-right" evidence="8">
        <dbReference type="Rhea" id="RHEA:48257"/>
    </physiologicalReaction>
</comment>
<dbReference type="Gene3D" id="1.20.140.10">
    <property type="entry name" value="Butyryl-CoA Dehydrogenase, subunit A, domain 3"/>
    <property type="match status" value="1"/>
</dbReference>
<evidence type="ECO:0000256" key="4">
    <source>
        <dbReference type="ARBA" id="ARBA00022456"/>
    </source>
</evidence>
<dbReference type="InterPro" id="IPR052547">
    <property type="entry name" value="Mito_Isobutyryl-CoADH"/>
</dbReference>
<comment type="pathway">
    <text evidence="2">Amino-acid degradation; L-valine degradation.</text>
</comment>
<dbReference type="PROSITE" id="PS00072">
    <property type="entry name" value="ACYL_COA_DH_1"/>
    <property type="match status" value="1"/>
</dbReference>
<evidence type="ECO:0000256" key="8">
    <source>
        <dbReference type="ARBA" id="ARBA00049552"/>
    </source>
</evidence>
<evidence type="ECO:0000256" key="9">
    <source>
        <dbReference type="ARBA" id="ARBA00050268"/>
    </source>
</evidence>
<dbReference type="GO" id="GO:0003995">
    <property type="term" value="F:acyl-CoA dehydrogenase activity"/>
    <property type="evidence" value="ECO:0007669"/>
    <property type="project" value="InterPro"/>
</dbReference>
<evidence type="ECO:0000256" key="7">
    <source>
        <dbReference type="ARBA" id="ARBA00023002"/>
    </source>
</evidence>
<comment type="catalytic activity">
    <reaction evidence="9">
        <text>propanoyl-CoA + oxidized [electron-transfer flavoprotein] + H(+) = acryloyl-CoA + reduced [electron-transfer flavoprotein]</text>
        <dbReference type="Rhea" id="RHEA:31287"/>
        <dbReference type="Rhea" id="RHEA-COMP:10685"/>
        <dbReference type="Rhea" id="RHEA-COMP:10686"/>
        <dbReference type="ChEBI" id="CHEBI:15378"/>
        <dbReference type="ChEBI" id="CHEBI:57367"/>
        <dbReference type="ChEBI" id="CHEBI:57392"/>
        <dbReference type="ChEBI" id="CHEBI:57692"/>
        <dbReference type="ChEBI" id="CHEBI:58307"/>
    </reaction>
    <physiologicalReaction direction="left-to-right" evidence="9">
        <dbReference type="Rhea" id="RHEA:31288"/>
    </physiologicalReaction>
</comment>
<dbReference type="Pfam" id="PF00441">
    <property type="entry name" value="Acyl-CoA_dh_1"/>
    <property type="match status" value="1"/>
</dbReference>
<evidence type="ECO:0000256" key="2">
    <source>
        <dbReference type="ARBA" id="ARBA00005109"/>
    </source>
</evidence>
<feature type="domain" description="Acyl-CoA dehydrogenase/oxidase C-terminal" evidence="12">
    <location>
        <begin position="266"/>
        <end position="416"/>
    </location>
</feature>
<evidence type="ECO:0000256" key="5">
    <source>
        <dbReference type="ARBA" id="ARBA00022630"/>
    </source>
</evidence>
<dbReference type="SUPFAM" id="SSF47203">
    <property type="entry name" value="Acyl-CoA dehydrogenase C-terminal domain-like"/>
    <property type="match status" value="1"/>
</dbReference>
<accession>A0A7S2SP81</accession>
<dbReference type="Gene3D" id="1.10.540.10">
    <property type="entry name" value="Acyl-CoA dehydrogenase/oxidase, N-terminal domain"/>
    <property type="match status" value="1"/>
</dbReference>
<proteinExistence type="inferred from homology"/>
<dbReference type="InterPro" id="IPR009100">
    <property type="entry name" value="AcylCoA_DH/oxidase_NM_dom_sf"/>
</dbReference>
<gene>
    <name evidence="15" type="ORF">QSP1433_LOCUS16424</name>
    <name evidence="16" type="ORF">QSP1433_LOCUS16425</name>
</gene>
<dbReference type="GO" id="GO:0009083">
    <property type="term" value="P:branched-chain amino acid catabolic process"/>
    <property type="evidence" value="ECO:0007669"/>
    <property type="project" value="UniProtKB-KW"/>
</dbReference>
<keyword evidence="5 11" id="KW-0285">Flavoprotein</keyword>
<comment type="cofactor">
    <cofactor evidence="1 11">
        <name>FAD</name>
        <dbReference type="ChEBI" id="CHEBI:57692"/>
    </cofactor>
</comment>
<dbReference type="InterPro" id="IPR046373">
    <property type="entry name" value="Acyl-CoA_Oxase/DH_mid-dom_sf"/>
</dbReference>